<feature type="transmembrane region" description="Helical" evidence="1">
    <location>
        <begin position="6"/>
        <end position="39"/>
    </location>
</feature>
<dbReference type="KEGG" id="msk:MSUIS_05790"/>
<protein>
    <submittedName>
        <fullName evidence="2">Uncharacterized protein</fullName>
    </submittedName>
</protein>
<gene>
    <name evidence="2" type="ORF">MSUIS_05790</name>
</gene>
<dbReference type="Proteomes" id="UP000008645">
    <property type="component" value="Chromosome"/>
</dbReference>
<dbReference type="HOGENOM" id="CLU_3155124_0_0_14"/>
<sequence length="48" mass="5713">MPPQLAIWISWLSLSTFSLVNLIIWFFQFFIVISFSGVYPEKLLYLEN</sequence>
<proteinExistence type="predicted"/>
<accession>F0V1Z1</accession>
<keyword evidence="1" id="KW-1133">Transmembrane helix</keyword>
<evidence type="ECO:0000313" key="2">
    <source>
        <dbReference type="EMBL" id="CBZ40672.1"/>
    </source>
</evidence>
<organism evidence="2 3">
    <name type="scientific">Mycoplasma suis (strain KI_3806)</name>
    <dbReference type="NCBI Taxonomy" id="708248"/>
    <lineage>
        <taxon>Bacteria</taxon>
        <taxon>Bacillati</taxon>
        <taxon>Mycoplasmatota</taxon>
        <taxon>Mollicutes</taxon>
        <taxon>Mycoplasmataceae</taxon>
        <taxon>Mycoplasma</taxon>
    </lineage>
</organism>
<dbReference type="AlphaFoldDB" id="F0V1Z1"/>
<keyword evidence="1" id="KW-0812">Transmembrane</keyword>
<keyword evidence="1" id="KW-0472">Membrane</keyword>
<dbReference type="EMBL" id="FQ790233">
    <property type="protein sequence ID" value="CBZ40672.1"/>
    <property type="molecule type" value="Genomic_DNA"/>
</dbReference>
<evidence type="ECO:0000313" key="3">
    <source>
        <dbReference type="Proteomes" id="UP000008645"/>
    </source>
</evidence>
<reference evidence="2 3" key="1">
    <citation type="journal article" date="2011" name="J. Bacteriol.">
        <title>Complete genome sequence of the hemotrophic Mycoplasma suis strain KI3806.</title>
        <authorList>
            <person name="Oehlerking J."/>
            <person name="Kube M."/>
            <person name="Felder K.M."/>
            <person name="Matter D."/>
            <person name="Wittenbrink M.M."/>
            <person name="Schwarzenbach S."/>
            <person name="Kramer M.M."/>
            <person name="Hoelzle K."/>
            <person name="Hoelzle L.E."/>
        </authorList>
    </citation>
    <scope>NUCLEOTIDE SEQUENCE [LARGE SCALE GENOMIC DNA]</scope>
    <source>
        <strain evidence="3">KI_3806</strain>
    </source>
</reference>
<evidence type="ECO:0000256" key="1">
    <source>
        <dbReference type="SAM" id="Phobius"/>
    </source>
</evidence>
<name>F0V1Z1_MYCS3</name>